<dbReference type="SMART" id="SM00448">
    <property type="entry name" value="REC"/>
    <property type="match status" value="1"/>
</dbReference>
<dbReference type="SUPFAM" id="SSF52172">
    <property type="entry name" value="CheY-like"/>
    <property type="match status" value="1"/>
</dbReference>
<feature type="domain" description="HTH araC/xylS-type" evidence="11">
    <location>
        <begin position="415"/>
        <end position="513"/>
    </location>
</feature>
<evidence type="ECO:0000256" key="7">
    <source>
        <dbReference type="ARBA" id="ARBA00023125"/>
    </source>
</evidence>
<dbReference type="RefSeq" id="WP_006859425.1">
    <property type="nucleotide sequence ID" value="NZ_CABIYH010000004.1"/>
</dbReference>
<dbReference type="Proteomes" id="UP000095350">
    <property type="component" value="Unassembled WGS sequence"/>
</dbReference>
<dbReference type="EMBL" id="CYXZ01000004">
    <property type="protein sequence ID" value="CUM82434.1"/>
    <property type="molecule type" value="Genomic_DNA"/>
</dbReference>
<evidence type="ECO:0000256" key="6">
    <source>
        <dbReference type="ARBA" id="ARBA00023015"/>
    </source>
</evidence>
<keyword evidence="7" id="KW-0238">DNA-binding</keyword>
<dbReference type="InterPro" id="IPR009057">
    <property type="entry name" value="Homeodomain-like_sf"/>
</dbReference>
<gene>
    <name evidence="13" type="ORF">ERS852572_00655</name>
</gene>
<dbReference type="Pfam" id="PF12833">
    <property type="entry name" value="HTH_18"/>
    <property type="match status" value="1"/>
</dbReference>
<dbReference type="AlphaFoldDB" id="A0A173RWC1"/>
<evidence type="ECO:0000256" key="2">
    <source>
        <dbReference type="ARBA" id="ARBA00018672"/>
    </source>
</evidence>
<evidence type="ECO:0000256" key="1">
    <source>
        <dbReference type="ARBA" id="ARBA00004496"/>
    </source>
</evidence>
<evidence type="ECO:0000256" key="10">
    <source>
        <dbReference type="PROSITE-ProRule" id="PRU00169"/>
    </source>
</evidence>
<keyword evidence="4 10" id="KW-0597">Phosphoprotein</keyword>
<evidence type="ECO:0000313" key="13">
    <source>
        <dbReference type="EMBL" id="CUM82434.1"/>
    </source>
</evidence>
<evidence type="ECO:0000256" key="3">
    <source>
        <dbReference type="ARBA" id="ARBA00022490"/>
    </source>
</evidence>
<dbReference type="Gene3D" id="1.10.10.60">
    <property type="entry name" value="Homeodomain-like"/>
    <property type="match status" value="2"/>
</dbReference>
<dbReference type="SUPFAM" id="SSF46689">
    <property type="entry name" value="Homeodomain-like"/>
    <property type="match status" value="2"/>
</dbReference>
<dbReference type="PANTHER" id="PTHR42713">
    <property type="entry name" value="HISTIDINE KINASE-RELATED"/>
    <property type="match status" value="1"/>
</dbReference>
<sequence>MYRVLIADDESIIREGIKCLFDWESLGYTIAGEAANGETAYQQILALQPDIVLLDIRMSGMLGLDVIREARAQGFTGKVIILSGYSDFKYAQEAIRYGVQYYLTKPIDEDELEEILRSIKENLDKAAATANTREHYREKARETIIRDLLTNDIDLSHINTTDLHLTADTYQVVIYEKYSHNTADASYRFSDLLRVTNQDNNSYDNITLQYHEVILLKGTFAIQKFNDFLERYQRERRPQENSPLDSLFITYGARVSDLSEVYISYIQAKQLLERRFFCEQEQHTIGYAELPDPDSLKSILNDAFLNRYATSLFEYLQAFNRNMLAETLTQLTNELYHAADSIDSIRLFLTDLYLQIKEQANRLYNGANIPFPSNADIIRLIEEKYYLYEIILYFTEQFEMIMSSIGNSSRESVLDDILHYINHNYASNITLENIAPLFGYNSSYLGKIFRKKMGENFNSYVDHVRIKHSMELLCSSELKVYAIAEKVGYRNVDYFHIKFKKYVGKSPAEYRKEHKNE</sequence>
<dbReference type="GO" id="GO:0043565">
    <property type="term" value="F:sequence-specific DNA binding"/>
    <property type="evidence" value="ECO:0007669"/>
    <property type="project" value="InterPro"/>
</dbReference>
<dbReference type="InterPro" id="IPR018062">
    <property type="entry name" value="HTH_AraC-typ_CS"/>
</dbReference>
<evidence type="ECO:0000259" key="12">
    <source>
        <dbReference type="PROSITE" id="PS50110"/>
    </source>
</evidence>
<dbReference type="InterPro" id="IPR051552">
    <property type="entry name" value="HptR"/>
</dbReference>
<organism evidence="13 14">
    <name type="scientific">Roseburia intestinalis</name>
    <dbReference type="NCBI Taxonomy" id="166486"/>
    <lineage>
        <taxon>Bacteria</taxon>
        <taxon>Bacillati</taxon>
        <taxon>Bacillota</taxon>
        <taxon>Clostridia</taxon>
        <taxon>Lachnospirales</taxon>
        <taxon>Lachnospiraceae</taxon>
        <taxon>Roseburia</taxon>
    </lineage>
</organism>
<dbReference type="Pfam" id="PF00072">
    <property type="entry name" value="Response_reg"/>
    <property type="match status" value="1"/>
</dbReference>
<dbReference type="OrthoDB" id="9794370at2"/>
<evidence type="ECO:0000313" key="14">
    <source>
        <dbReference type="Proteomes" id="UP000095350"/>
    </source>
</evidence>
<dbReference type="GeneID" id="61432815"/>
<evidence type="ECO:0000256" key="9">
    <source>
        <dbReference type="ARBA" id="ARBA00024867"/>
    </source>
</evidence>
<dbReference type="SMART" id="SM00342">
    <property type="entry name" value="HTH_ARAC"/>
    <property type="match status" value="1"/>
</dbReference>
<dbReference type="GO" id="GO:0005737">
    <property type="term" value="C:cytoplasm"/>
    <property type="evidence" value="ECO:0007669"/>
    <property type="project" value="UniProtKB-SubCell"/>
</dbReference>
<proteinExistence type="predicted"/>
<dbReference type="PANTHER" id="PTHR42713:SF3">
    <property type="entry name" value="TRANSCRIPTIONAL REGULATORY PROTEIN HPTR"/>
    <property type="match status" value="1"/>
</dbReference>
<dbReference type="PROSITE" id="PS00041">
    <property type="entry name" value="HTH_ARAC_FAMILY_1"/>
    <property type="match status" value="1"/>
</dbReference>
<evidence type="ECO:0000256" key="5">
    <source>
        <dbReference type="ARBA" id="ARBA00023012"/>
    </source>
</evidence>
<reference evidence="13 14" key="1">
    <citation type="submission" date="2015-09" db="EMBL/GenBank/DDBJ databases">
        <authorList>
            <consortium name="Pathogen Informatics"/>
        </authorList>
    </citation>
    <scope>NUCLEOTIDE SEQUENCE [LARGE SCALE GENOMIC DNA]</scope>
    <source>
        <strain evidence="13 14">2789STDY5834960</strain>
    </source>
</reference>
<name>A0A173RWC1_9FIRM</name>
<dbReference type="GO" id="GO:0000160">
    <property type="term" value="P:phosphorelay signal transduction system"/>
    <property type="evidence" value="ECO:0007669"/>
    <property type="project" value="UniProtKB-KW"/>
</dbReference>
<keyword evidence="3" id="KW-0963">Cytoplasm</keyword>
<feature type="modified residue" description="4-aspartylphosphate" evidence="10">
    <location>
        <position position="55"/>
    </location>
</feature>
<dbReference type="PaxDb" id="166486-ERS852572_00655"/>
<dbReference type="Gene3D" id="3.40.50.2300">
    <property type="match status" value="1"/>
</dbReference>
<keyword evidence="6" id="KW-0805">Transcription regulation</keyword>
<keyword evidence="8" id="KW-0804">Transcription</keyword>
<dbReference type="STRING" id="166486.ERS852572_00655"/>
<dbReference type="InterPro" id="IPR018060">
    <property type="entry name" value="HTH_AraC"/>
</dbReference>
<evidence type="ECO:0000256" key="4">
    <source>
        <dbReference type="ARBA" id="ARBA00022553"/>
    </source>
</evidence>
<evidence type="ECO:0000256" key="8">
    <source>
        <dbReference type="ARBA" id="ARBA00023163"/>
    </source>
</evidence>
<dbReference type="GO" id="GO:0003700">
    <property type="term" value="F:DNA-binding transcription factor activity"/>
    <property type="evidence" value="ECO:0007669"/>
    <property type="project" value="InterPro"/>
</dbReference>
<dbReference type="InterPro" id="IPR011006">
    <property type="entry name" value="CheY-like_superfamily"/>
</dbReference>
<keyword evidence="5" id="KW-0902">Two-component regulatory system</keyword>
<feature type="domain" description="Response regulatory" evidence="12">
    <location>
        <begin position="3"/>
        <end position="120"/>
    </location>
</feature>
<accession>A0A173RWC1</accession>
<dbReference type="PROSITE" id="PS50110">
    <property type="entry name" value="RESPONSE_REGULATORY"/>
    <property type="match status" value="1"/>
</dbReference>
<comment type="subcellular location">
    <subcellularLocation>
        <location evidence="1">Cytoplasm</location>
    </subcellularLocation>
</comment>
<dbReference type="InterPro" id="IPR001789">
    <property type="entry name" value="Sig_transdc_resp-reg_receiver"/>
</dbReference>
<protein>
    <recommendedName>
        <fullName evidence="2">Stage 0 sporulation protein A homolog</fullName>
    </recommendedName>
</protein>
<evidence type="ECO:0000259" key="11">
    <source>
        <dbReference type="PROSITE" id="PS01124"/>
    </source>
</evidence>
<comment type="function">
    <text evidence="9">May play the central regulatory role in sporulation. It may be an element of the effector pathway responsible for the activation of sporulation genes in response to nutritional stress. Spo0A may act in concert with spo0H (a sigma factor) to control the expression of some genes that are critical to the sporulation process.</text>
</comment>
<dbReference type="CDD" id="cd17536">
    <property type="entry name" value="REC_YesN-like"/>
    <property type="match status" value="1"/>
</dbReference>
<dbReference type="PROSITE" id="PS01124">
    <property type="entry name" value="HTH_ARAC_FAMILY_2"/>
    <property type="match status" value="1"/>
</dbReference>